<dbReference type="Gene3D" id="3.90.1720.10">
    <property type="entry name" value="endopeptidase domain like (from Nostoc punctiforme)"/>
    <property type="match status" value="1"/>
</dbReference>
<dbReference type="EMBL" id="JAWRCO010000001">
    <property type="protein sequence ID" value="MDW6003233.1"/>
    <property type="molecule type" value="Genomic_DNA"/>
</dbReference>
<protein>
    <submittedName>
        <fullName evidence="3">Uncharacterized protein</fullName>
    </submittedName>
</protein>
<sequence>MVDRVADHGVVNTSLMGMNVHEQEKKGQLQSGGNSFQVALKAHSSSDGMAFFSQATELLAEKEAFSGNPGQSVRREDISGEQGNDVGGQKLSMVKASSTSAIDHLPKLSMSDLCQGDILFMQDSTSRMTHFSISAAQFISNPFHIKSSGMTHVMLYAGDGKILEASGAGYIRESELKDEHHLKFRVLRLKDSDIAQESVNQGKLSVGKREQDKNYGNYSLRGTGGLLRSSTFSHKAERDLNKLVNDEQFYKTHCSGFVGGLLQKAEYQLNGELDTMKIHTKHTSPKKLYEHLRHSKDVELVGVIHIK</sequence>
<proteinExistence type="predicted"/>
<name>A0A1Y6IQQ0_9VIBR</name>
<dbReference type="Proteomes" id="UP000196125">
    <property type="component" value="Unassembled WGS sequence"/>
</dbReference>
<feature type="region of interest" description="Disordered" evidence="1">
    <location>
        <begin position="63"/>
        <end position="89"/>
    </location>
</feature>
<dbReference type="Proteomes" id="UP001283366">
    <property type="component" value="Unassembled WGS sequence"/>
</dbReference>
<dbReference type="EMBL" id="FXXI01000001">
    <property type="protein sequence ID" value="SMR99979.1"/>
    <property type="molecule type" value="Genomic_DNA"/>
</dbReference>
<reference evidence="2 5" key="2">
    <citation type="submission" date="2023-11" db="EMBL/GenBank/DDBJ databases">
        <title>Plant-associative lifestyle of Vibrio porteresiae and its evolutionary dynamics.</title>
        <authorList>
            <person name="Rameshkumar N."/>
            <person name="Kirti K."/>
        </authorList>
    </citation>
    <scope>NUCLEOTIDE SEQUENCE [LARGE SCALE GENOMIC DNA]</scope>
    <source>
        <strain evidence="2 5">MSSRF38</strain>
    </source>
</reference>
<dbReference type="RefSeq" id="WP_087479961.1">
    <property type="nucleotide sequence ID" value="NZ_AP024883.1"/>
</dbReference>
<evidence type="ECO:0000313" key="3">
    <source>
        <dbReference type="EMBL" id="SMR99979.1"/>
    </source>
</evidence>
<evidence type="ECO:0000313" key="4">
    <source>
        <dbReference type="Proteomes" id="UP000196125"/>
    </source>
</evidence>
<keyword evidence="5" id="KW-1185">Reference proteome</keyword>
<evidence type="ECO:0000313" key="2">
    <source>
        <dbReference type="EMBL" id="MDW6003233.1"/>
    </source>
</evidence>
<evidence type="ECO:0000313" key="5">
    <source>
        <dbReference type="Proteomes" id="UP001283366"/>
    </source>
</evidence>
<gene>
    <name evidence="2" type="ORF">SBX37_10280</name>
    <name evidence="3" type="ORF">VIM7927_01217</name>
</gene>
<accession>A0A1Y6IQQ0</accession>
<reference evidence="3 4" key="1">
    <citation type="submission" date="2017-05" db="EMBL/GenBank/DDBJ databases">
        <authorList>
            <person name="Song R."/>
            <person name="Chenine A.L."/>
            <person name="Ruprecht R.M."/>
        </authorList>
    </citation>
    <scope>NUCLEOTIDE SEQUENCE [LARGE SCALE GENOMIC DNA]</scope>
    <source>
        <strain evidence="3 4">CECT 7927</strain>
    </source>
</reference>
<dbReference type="AlphaFoldDB" id="A0A1Y6IQQ0"/>
<organism evidence="3 4">
    <name type="scientific">Vibrio mangrovi</name>
    <dbReference type="NCBI Taxonomy" id="474394"/>
    <lineage>
        <taxon>Bacteria</taxon>
        <taxon>Pseudomonadati</taxon>
        <taxon>Pseudomonadota</taxon>
        <taxon>Gammaproteobacteria</taxon>
        <taxon>Vibrionales</taxon>
        <taxon>Vibrionaceae</taxon>
        <taxon>Vibrio</taxon>
    </lineage>
</organism>
<evidence type="ECO:0000256" key="1">
    <source>
        <dbReference type="SAM" id="MobiDB-lite"/>
    </source>
</evidence>